<dbReference type="AlphaFoldDB" id="E6W6N5"/>
<dbReference type="InterPro" id="IPR036866">
    <property type="entry name" value="RibonucZ/Hydroxyglut_hydro"/>
</dbReference>
<dbReference type="Gene3D" id="3.60.15.10">
    <property type="entry name" value="Ribonuclease Z/Hydroxyacylglutathione hydrolase-like"/>
    <property type="match status" value="1"/>
</dbReference>
<keyword evidence="3" id="KW-1185">Reference proteome</keyword>
<dbReference type="SMART" id="SM00849">
    <property type="entry name" value="Lactamase_B"/>
    <property type="match status" value="1"/>
</dbReference>
<dbReference type="eggNOG" id="COG1235">
    <property type="taxonomic scope" value="Bacteria"/>
</dbReference>
<dbReference type="InterPro" id="IPR052533">
    <property type="entry name" value="WalJ/YycJ-like"/>
</dbReference>
<dbReference type="GO" id="GO:0016787">
    <property type="term" value="F:hydrolase activity"/>
    <property type="evidence" value="ECO:0007669"/>
    <property type="project" value="UniProtKB-KW"/>
</dbReference>
<accession>E6W6N5</accession>
<dbReference type="Proteomes" id="UP000002572">
    <property type="component" value="Chromosome"/>
</dbReference>
<name>E6W6N5_DESIS</name>
<dbReference type="STRING" id="653733.Selin_0279"/>
<dbReference type="InterPro" id="IPR001279">
    <property type="entry name" value="Metallo-B-lactamas"/>
</dbReference>
<evidence type="ECO:0000313" key="2">
    <source>
        <dbReference type="EMBL" id="ADU65035.1"/>
    </source>
</evidence>
<dbReference type="SUPFAM" id="SSF56281">
    <property type="entry name" value="Metallo-hydrolase/oxidoreductase"/>
    <property type="match status" value="1"/>
</dbReference>
<organism evidence="2 3">
    <name type="scientific">Desulfurispirillum indicum (strain ATCC BAA-1389 / DSM 22839 / S5)</name>
    <dbReference type="NCBI Taxonomy" id="653733"/>
    <lineage>
        <taxon>Bacteria</taxon>
        <taxon>Pseudomonadati</taxon>
        <taxon>Chrysiogenota</taxon>
        <taxon>Chrysiogenia</taxon>
        <taxon>Chrysiogenales</taxon>
        <taxon>Chrysiogenaceae</taxon>
        <taxon>Desulfurispirillum</taxon>
    </lineage>
</organism>
<sequence>MRLTVLASGSKGNAALVETPKTRFLIDAGLNCKSLVQRLNSIGVDEHSIDAILLSHEHSDHVCGAGVFSRRFRVPVYATQLTGECTVNSVGDFHQFVPLHNSTSFSLGDAGVEVFSVSHDAADPVGFRISSLQNRHLCYVTDTGIYTSLIKQYAIGCHTLVMESNHDEIMLMEGKYPWPLKQRVRSRTGHASNREASAFLQEVWWDGMQNVILSHLSAENNIPALAYQESKRVLESMEASNTQLYGTRQHMVGSTIAV</sequence>
<dbReference type="Pfam" id="PF12706">
    <property type="entry name" value="Lactamase_B_2"/>
    <property type="match status" value="1"/>
</dbReference>
<dbReference type="EMBL" id="CP002432">
    <property type="protein sequence ID" value="ADU65035.1"/>
    <property type="molecule type" value="Genomic_DNA"/>
</dbReference>
<proteinExistence type="predicted"/>
<dbReference type="PANTHER" id="PTHR47619:SF1">
    <property type="entry name" value="EXODEOXYRIBONUCLEASE WALJ"/>
    <property type="match status" value="1"/>
</dbReference>
<dbReference type="KEGG" id="din:Selin_0279"/>
<dbReference type="HOGENOM" id="CLU_073253_0_0_0"/>
<evidence type="ECO:0000259" key="1">
    <source>
        <dbReference type="SMART" id="SM00849"/>
    </source>
</evidence>
<dbReference type="PANTHER" id="PTHR47619">
    <property type="entry name" value="METALLO-HYDROLASE YYCJ-RELATED"/>
    <property type="match status" value="1"/>
</dbReference>
<feature type="domain" description="Metallo-beta-lactamase" evidence="1">
    <location>
        <begin position="11"/>
        <end position="181"/>
    </location>
</feature>
<protein>
    <submittedName>
        <fullName evidence="2">Beta-lactamase superfamily hydrolase</fullName>
    </submittedName>
</protein>
<evidence type="ECO:0000313" key="3">
    <source>
        <dbReference type="Proteomes" id="UP000002572"/>
    </source>
</evidence>
<keyword evidence="2" id="KW-0378">Hydrolase</keyword>
<dbReference type="InParanoid" id="E6W6N5"/>
<gene>
    <name evidence="2" type="ordered locus">Selin_0279</name>
</gene>
<reference evidence="2 3" key="1">
    <citation type="submission" date="2010-12" db="EMBL/GenBank/DDBJ databases">
        <title>Complete sequence of Desulfurispirillum indicum S5.</title>
        <authorList>
            <consortium name="US DOE Joint Genome Institute"/>
            <person name="Lucas S."/>
            <person name="Copeland A."/>
            <person name="Lapidus A."/>
            <person name="Cheng J.-F."/>
            <person name="Goodwin L."/>
            <person name="Pitluck S."/>
            <person name="Chertkov O."/>
            <person name="Held B."/>
            <person name="Detter J.C."/>
            <person name="Han C."/>
            <person name="Tapia R."/>
            <person name="Land M."/>
            <person name="Hauser L."/>
            <person name="Kyrpides N."/>
            <person name="Ivanova N."/>
            <person name="Mikhailova N."/>
            <person name="Haggblom M."/>
            <person name="Rauschenbach I."/>
            <person name="Bini E."/>
            <person name="Woyke T."/>
        </authorList>
    </citation>
    <scope>NUCLEOTIDE SEQUENCE [LARGE SCALE GENOMIC DNA]</scope>
    <source>
        <strain evidence="3">ATCC BAA-1389 / DSM 22839 / S5</strain>
    </source>
</reference>